<dbReference type="EMBL" id="CAXDID020000742">
    <property type="protein sequence ID" value="CAL6112589.1"/>
    <property type="molecule type" value="Genomic_DNA"/>
</dbReference>
<dbReference type="EMBL" id="CATOUU010000210">
    <property type="protein sequence ID" value="CAI9921045.1"/>
    <property type="molecule type" value="Genomic_DNA"/>
</dbReference>
<dbReference type="AlphaFoldDB" id="A0AA86V4J1"/>
<comment type="caution">
    <text evidence="3">The sequence shown here is derived from an EMBL/GenBank/DDBJ whole genome shotgun (WGS) entry which is preliminary data.</text>
</comment>
<dbReference type="EMBL" id="CATOUU010000480">
    <property type="protein sequence ID" value="CAI9931294.1"/>
    <property type="molecule type" value="Genomic_DNA"/>
</dbReference>
<dbReference type="EMBL" id="CATOUU010001172">
    <property type="protein sequence ID" value="CAI9976092.1"/>
    <property type="molecule type" value="Genomic_DNA"/>
</dbReference>
<name>A0AA86V4J1_9EUKA</name>
<accession>A0AA86V4J1</accession>
<gene>
    <name evidence="2" type="ORF">HINF_LOCUS18939</name>
    <name evidence="4" type="ORF">HINF_LOCUS55394</name>
    <name evidence="3" type="ORF">HINF_LOCUS63737</name>
    <name evidence="5" type="ORF">HINF_LOCUS77001</name>
    <name evidence="6" type="ORF">HINF_LOCUS77110</name>
    <name evidence="1" type="ORF">HINF_LOCUS8690</name>
</gene>
<evidence type="ECO:0000313" key="6">
    <source>
        <dbReference type="EMBL" id="CAL6112589.1"/>
    </source>
</evidence>
<organism evidence="3">
    <name type="scientific">Hexamita inflata</name>
    <dbReference type="NCBI Taxonomy" id="28002"/>
    <lineage>
        <taxon>Eukaryota</taxon>
        <taxon>Metamonada</taxon>
        <taxon>Diplomonadida</taxon>
        <taxon>Hexamitidae</taxon>
        <taxon>Hexamitinae</taxon>
        <taxon>Hexamita</taxon>
    </lineage>
</organism>
<reference evidence="3" key="1">
    <citation type="submission" date="2023-06" db="EMBL/GenBank/DDBJ databases">
        <authorList>
            <person name="Kurt Z."/>
        </authorList>
    </citation>
    <scope>NUCLEOTIDE SEQUENCE</scope>
</reference>
<protein>
    <submittedName>
        <fullName evidence="3">Uncharacterized protein</fullName>
    </submittedName>
</protein>
<evidence type="ECO:0000313" key="5">
    <source>
        <dbReference type="EMBL" id="CAL6112358.1"/>
    </source>
</evidence>
<dbReference type="EMBL" id="CAXDID020000293">
    <property type="protein sequence ID" value="CAL6071962.1"/>
    <property type="molecule type" value="Genomic_DNA"/>
</dbReference>
<reference evidence="4 7" key="2">
    <citation type="submission" date="2024-07" db="EMBL/GenBank/DDBJ databases">
        <authorList>
            <person name="Akdeniz Z."/>
        </authorList>
    </citation>
    <scope>NUCLEOTIDE SEQUENCE [LARGE SCALE GENOMIC DNA]</scope>
</reference>
<proteinExistence type="predicted"/>
<keyword evidence="7" id="KW-1185">Reference proteome</keyword>
<evidence type="ECO:0000313" key="2">
    <source>
        <dbReference type="EMBL" id="CAI9931294.1"/>
    </source>
</evidence>
<evidence type="ECO:0000313" key="1">
    <source>
        <dbReference type="EMBL" id="CAI9921045.1"/>
    </source>
</evidence>
<dbReference type="EMBL" id="CAXDID020000737">
    <property type="protein sequence ID" value="CAL6112358.1"/>
    <property type="molecule type" value="Genomic_DNA"/>
</dbReference>
<evidence type="ECO:0000313" key="4">
    <source>
        <dbReference type="EMBL" id="CAL6071962.1"/>
    </source>
</evidence>
<evidence type="ECO:0000313" key="3">
    <source>
        <dbReference type="EMBL" id="CAI9976092.1"/>
    </source>
</evidence>
<dbReference type="Proteomes" id="UP001642409">
    <property type="component" value="Unassembled WGS sequence"/>
</dbReference>
<sequence>MRLVVLAKEKDRRLYQAELTIRRYRTRLVRWFEDMVFDPLENGEMQFDGEMPAEQDIKLDLEVKKE</sequence>
<evidence type="ECO:0000313" key="7">
    <source>
        <dbReference type="Proteomes" id="UP001642409"/>
    </source>
</evidence>